<protein>
    <submittedName>
        <fullName evidence="1">Plasmid replication initiator</fullName>
    </submittedName>
</protein>
<proteinExistence type="predicted"/>
<dbReference type="Proteomes" id="UP000660885">
    <property type="component" value="Unassembled WGS sequence"/>
</dbReference>
<organism evidence="1 2">
    <name type="scientific">Belnapia arida</name>
    <dbReference type="NCBI Taxonomy" id="2804533"/>
    <lineage>
        <taxon>Bacteria</taxon>
        <taxon>Pseudomonadati</taxon>
        <taxon>Pseudomonadota</taxon>
        <taxon>Alphaproteobacteria</taxon>
        <taxon>Acetobacterales</taxon>
        <taxon>Roseomonadaceae</taxon>
        <taxon>Belnapia</taxon>
    </lineage>
</organism>
<sequence>MGTVHDLIEAKGRKGAIDAGFERAVVEAASAYLADEDSGLGFAYSGWAQCALPHKRLENDAPWGIVSEKVKLMVEPGRRQIVAPDGSQNFEFVGVPFGSHARLILLYLQTEALRTGRREVELGNSMRGWLARVGIPAGGMTGKSVRDQAERISRCKLTFDISTGSRSSGLVQQTIVDRALFIEADDGATQGRLSLETAKLSEGFFEQLRRHPVPLEEAAIKALSNNAPALDVYLWLAYRLHALKENRLVPWGALKAQFGTGFSKLYHFKNKFPGTLALANAVYPGAKVEFTDEGLVLKPSRPPVAPRLLTAR</sequence>
<dbReference type="Pfam" id="PF04796">
    <property type="entry name" value="RepA_C"/>
    <property type="match status" value="1"/>
</dbReference>
<gene>
    <name evidence="1" type="ORF">JMJ56_25415</name>
</gene>
<keyword evidence="2" id="KW-1185">Reference proteome</keyword>
<comment type="caution">
    <text evidence="1">The sequence shown here is derived from an EMBL/GenBank/DDBJ whole genome shotgun (WGS) entry which is preliminary data.</text>
</comment>
<evidence type="ECO:0000313" key="1">
    <source>
        <dbReference type="EMBL" id="MBL6081339.1"/>
    </source>
</evidence>
<dbReference type="EMBL" id="JAETWB010000025">
    <property type="protein sequence ID" value="MBL6081339.1"/>
    <property type="molecule type" value="Genomic_DNA"/>
</dbReference>
<name>A0ABS1UBM3_9PROT</name>
<evidence type="ECO:0000313" key="2">
    <source>
        <dbReference type="Proteomes" id="UP000660885"/>
    </source>
</evidence>
<reference evidence="1 2" key="1">
    <citation type="submission" date="2021-01" db="EMBL/GenBank/DDBJ databases">
        <title>Belnapia mucosa sp. nov. and Belnapia arida sp. nov., isolated from the Tabernas Desert (Almeria, Spain).</title>
        <authorList>
            <person name="Molina-Menor E."/>
            <person name="Vidal-Verdu A."/>
            <person name="Calonge A."/>
            <person name="Satari L."/>
            <person name="Pereto J."/>
            <person name="Porcar M."/>
        </authorList>
    </citation>
    <scope>NUCLEOTIDE SEQUENCE [LARGE SCALE GENOMIC DNA]</scope>
    <source>
        <strain evidence="1 2">T18</strain>
    </source>
</reference>
<accession>A0ABS1UBM3</accession>
<dbReference type="InterPro" id="IPR006881">
    <property type="entry name" value="RepA_C"/>
</dbReference>
<dbReference type="RefSeq" id="WP_202834562.1">
    <property type="nucleotide sequence ID" value="NZ_JAETWB010000025.1"/>
</dbReference>